<proteinExistence type="predicted"/>
<dbReference type="AlphaFoldDB" id="A0A5C6Z0N9"/>
<evidence type="ECO:0000313" key="2">
    <source>
        <dbReference type="EMBL" id="TXD73574.1"/>
    </source>
</evidence>
<gene>
    <name evidence="2" type="ORF">ESU54_07365</name>
</gene>
<keyword evidence="3" id="KW-1185">Reference proteome</keyword>
<dbReference type="RefSeq" id="WP_111844623.1">
    <property type="nucleotide sequence ID" value="NZ_UEGI01000008.1"/>
</dbReference>
<feature type="transmembrane region" description="Helical" evidence="1">
    <location>
        <begin position="130"/>
        <end position="154"/>
    </location>
</feature>
<dbReference type="OrthoDB" id="1440808at2"/>
<evidence type="ECO:0000256" key="1">
    <source>
        <dbReference type="SAM" id="Phobius"/>
    </source>
</evidence>
<accession>A0A5C6Z0N9</accession>
<protein>
    <submittedName>
        <fullName evidence="2">Uncharacterized protein</fullName>
    </submittedName>
</protein>
<keyword evidence="1" id="KW-1133">Transmembrane helix</keyword>
<keyword evidence="1" id="KW-0812">Transmembrane</keyword>
<keyword evidence="1" id="KW-0472">Membrane</keyword>
<dbReference type="EMBL" id="VORT01000004">
    <property type="protein sequence ID" value="TXD73574.1"/>
    <property type="molecule type" value="Genomic_DNA"/>
</dbReference>
<comment type="caution">
    <text evidence="2">The sequence shown here is derived from an EMBL/GenBank/DDBJ whole genome shotgun (WGS) entry which is preliminary data.</text>
</comment>
<name>A0A5C6Z0N9_9FLAO</name>
<sequence>METNIYIQAMEIGYSHNEGITYKELKKLLQSKTLAPIEGRREYTFIKWFIENFDAPLMPIQGSVVMKRYYNVLIKDLPDKENLQAYRDFSNKTYFLKGKTVKHYLDYLELKESREQAQKAQHSSTQAIKIAYWSLGISAFLAFASIIITLYFSFTAPKPPFDVNILEKPKPVKEIISLHPEHAVYPDNEKDGAMMQEVYELKNELNKADELIEDYESEDYLNPIRANVAHSNL</sequence>
<dbReference type="Proteomes" id="UP000321497">
    <property type="component" value="Unassembled WGS sequence"/>
</dbReference>
<evidence type="ECO:0000313" key="3">
    <source>
        <dbReference type="Proteomes" id="UP000321497"/>
    </source>
</evidence>
<organism evidence="2 3">
    <name type="scientific">Aequorivita antarctica</name>
    <dbReference type="NCBI Taxonomy" id="153266"/>
    <lineage>
        <taxon>Bacteria</taxon>
        <taxon>Pseudomonadati</taxon>
        <taxon>Bacteroidota</taxon>
        <taxon>Flavobacteriia</taxon>
        <taxon>Flavobacteriales</taxon>
        <taxon>Flavobacteriaceae</taxon>
        <taxon>Aequorivita</taxon>
    </lineage>
</organism>
<reference evidence="2 3" key="1">
    <citation type="submission" date="2019-08" db="EMBL/GenBank/DDBJ databases">
        <title>Genome of Aequorivita antarctica SW49 (type strain).</title>
        <authorList>
            <person name="Bowman J.P."/>
        </authorList>
    </citation>
    <scope>NUCLEOTIDE SEQUENCE [LARGE SCALE GENOMIC DNA]</scope>
    <source>
        <strain evidence="2 3">SW49</strain>
    </source>
</reference>